<dbReference type="RefSeq" id="WP_092678294.1">
    <property type="nucleotide sequence ID" value="NZ_FOXS01000008.1"/>
</dbReference>
<name>A0A1I6BDE3_HYMAR</name>
<dbReference type="AlphaFoldDB" id="A0A1I6BDE3"/>
<dbReference type="Proteomes" id="UP000199029">
    <property type="component" value="Unassembled WGS sequence"/>
</dbReference>
<protein>
    <submittedName>
        <fullName evidence="1">Uncharacterized protein</fullName>
    </submittedName>
</protein>
<reference evidence="2" key="1">
    <citation type="submission" date="2016-10" db="EMBL/GenBank/DDBJ databases">
        <authorList>
            <person name="Varghese N."/>
            <person name="Submissions S."/>
        </authorList>
    </citation>
    <scope>NUCLEOTIDE SEQUENCE [LARGE SCALE GENOMIC DNA]</scope>
    <source>
        <strain evidence="2">OR362-8,ATCC BAA-1266,JCM 13504</strain>
    </source>
</reference>
<dbReference type="EMBL" id="FOXS01000008">
    <property type="protein sequence ID" value="SFQ78973.1"/>
    <property type="molecule type" value="Genomic_DNA"/>
</dbReference>
<accession>A0A1I6BDE3</accession>
<evidence type="ECO:0000313" key="2">
    <source>
        <dbReference type="Proteomes" id="UP000199029"/>
    </source>
</evidence>
<organism evidence="1 2">
    <name type="scientific">Hymenobacter arizonensis</name>
    <name type="common">Siccationidurans arizonensis</name>
    <dbReference type="NCBI Taxonomy" id="1227077"/>
    <lineage>
        <taxon>Bacteria</taxon>
        <taxon>Pseudomonadati</taxon>
        <taxon>Bacteroidota</taxon>
        <taxon>Cytophagia</taxon>
        <taxon>Cytophagales</taxon>
        <taxon>Hymenobacteraceae</taxon>
        <taxon>Hymenobacter</taxon>
    </lineage>
</organism>
<sequence>MALRIFLLTWLLPLAAWGQIGKSDPISALPATQATPLPRPTIEQALTGTVNVRIMELAAPTYLYRHLRDSSSRPAAWELKRGHFVIVRKAYPRWLAVQRATGPTQFSGDTTTYYIPTTATRGSKTYIVL</sequence>
<proteinExistence type="predicted"/>
<keyword evidence="2" id="KW-1185">Reference proteome</keyword>
<gene>
    <name evidence="1" type="ORF">SAMN04515668_4384</name>
</gene>
<evidence type="ECO:0000313" key="1">
    <source>
        <dbReference type="EMBL" id="SFQ78973.1"/>
    </source>
</evidence>